<accession>A0A1Y3EGJ2</accession>
<dbReference type="EMBL" id="LVZM01012990">
    <property type="protein sequence ID" value="OUC44254.1"/>
    <property type="molecule type" value="Genomic_DNA"/>
</dbReference>
<comment type="caution">
    <text evidence="1">The sequence shown here is derived from an EMBL/GenBank/DDBJ whole genome shotgun (WGS) entry which is preliminary data.</text>
</comment>
<protein>
    <submittedName>
        <fullName evidence="1">Uncharacterized protein</fullName>
    </submittedName>
</protein>
<dbReference type="Proteomes" id="UP000243006">
    <property type="component" value="Unassembled WGS sequence"/>
</dbReference>
<dbReference type="AlphaFoldDB" id="A0A1Y3EGJ2"/>
<evidence type="ECO:0000313" key="1">
    <source>
        <dbReference type="EMBL" id="OUC44254.1"/>
    </source>
</evidence>
<reference evidence="1 2" key="1">
    <citation type="submission" date="2015-04" db="EMBL/GenBank/DDBJ databases">
        <title>Draft genome of the roundworm Trichinella nativa.</title>
        <authorList>
            <person name="Mitreva M."/>
        </authorList>
    </citation>
    <scope>NUCLEOTIDE SEQUENCE [LARGE SCALE GENOMIC DNA]</scope>
    <source>
        <strain evidence="1 2">ISS45</strain>
    </source>
</reference>
<proteinExistence type="predicted"/>
<evidence type="ECO:0000313" key="2">
    <source>
        <dbReference type="Proteomes" id="UP000243006"/>
    </source>
</evidence>
<organism evidence="1 2">
    <name type="scientific">Trichinella nativa</name>
    <dbReference type="NCBI Taxonomy" id="6335"/>
    <lineage>
        <taxon>Eukaryota</taxon>
        <taxon>Metazoa</taxon>
        <taxon>Ecdysozoa</taxon>
        <taxon>Nematoda</taxon>
        <taxon>Enoplea</taxon>
        <taxon>Dorylaimia</taxon>
        <taxon>Trichinellida</taxon>
        <taxon>Trichinellidae</taxon>
        <taxon>Trichinella</taxon>
    </lineage>
</organism>
<name>A0A1Y3EGJ2_9BILA</name>
<gene>
    <name evidence="1" type="ORF">D917_02242</name>
</gene>
<sequence>MYLFQKTAALWDVGRTVEVTVRTVSDVPFFKHDSFITLFINVRRYQKQLILTAADLAVVISTDHSPAYGCFKLIDTVGDIDWLVGEENLCINWRPVNLEGKICARTQVPDAQATDVRLSFSALSFFAH</sequence>